<feature type="compositionally biased region" description="Basic and acidic residues" evidence="1">
    <location>
        <begin position="69"/>
        <end position="124"/>
    </location>
</feature>
<protein>
    <submittedName>
        <fullName evidence="2">Uncharacterized protein</fullName>
    </submittedName>
</protein>
<comment type="caution">
    <text evidence="2">The sequence shown here is derived from an EMBL/GenBank/DDBJ whole genome shotgun (WGS) entry which is preliminary data.</text>
</comment>
<evidence type="ECO:0000313" key="3">
    <source>
        <dbReference type="Proteomes" id="UP001627154"/>
    </source>
</evidence>
<dbReference type="Proteomes" id="UP001627154">
    <property type="component" value="Unassembled WGS sequence"/>
</dbReference>
<evidence type="ECO:0000313" key="2">
    <source>
        <dbReference type="EMBL" id="KAL3386222.1"/>
    </source>
</evidence>
<feature type="region of interest" description="Disordered" evidence="1">
    <location>
        <begin position="1"/>
        <end position="124"/>
    </location>
</feature>
<dbReference type="PANTHER" id="PTHR34769:SF1">
    <property type="entry name" value="RNA POLYMERASE I AND III SUBUNIT D"/>
    <property type="match status" value="1"/>
</dbReference>
<proteinExistence type="predicted"/>
<dbReference type="PANTHER" id="PTHR34769">
    <property type="entry name" value="RCG42593, ISOFORM CRA_A"/>
    <property type="match status" value="1"/>
</dbReference>
<reference evidence="2 3" key="1">
    <citation type="journal article" date="2024" name="bioRxiv">
        <title>A reference genome for Trichogramma kaykai: A tiny desert-dwelling parasitoid wasp with competing sex-ratio distorters.</title>
        <authorList>
            <person name="Culotta J."/>
            <person name="Lindsey A.R."/>
        </authorList>
    </citation>
    <scope>NUCLEOTIDE SEQUENCE [LARGE SCALE GENOMIC DNA]</scope>
    <source>
        <strain evidence="2 3">KSX58</strain>
    </source>
</reference>
<accession>A0ABD2VZZ5</accession>
<dbReference type="EMBL" id="JBJJXI010000148">
    <property type="protein sequence ID" value="KAL3386222.1"/>
    <property type="molecule type" value="Genomic_DNA"/>
</dbReference>
<gene>
    <name evidence="2" type="ORF">TKK_018413</name>
</gene>
<sequence length="124" mass="14713">MAAEALLKEAKEAERRADVMGPSGYVKKKDSINKRFLHSTLRNAIQSNKHKSKSYSNYSNTRQNVNDYEDSKYQREERISERRDSKYKTESNIKERSDRKYSSNENVCQDKDRQSRKPRDKRDS</sequence>
<evidence type="ECO:0000256" key="1">
    <source>
        <dbReference type="SAM" id="MobiDB-lite"/>
    </source>
</evidence>
<feature type="compositionally biased region" description="Basic and acidic residues" evidence="1">
    <location>
        <begin position="1"/>
        <end position="18"/>
    </location>
</feature>
<keyword evidence="3" id="KW-1185">Reference proteome</keyword>
<organism evidence="2 3">
    <name type="scientific">Trichogramma kaykai</name>
    <dbReference type="NCBI Taxonomy" id="54128"/>
    <lineage>
        <taxon>Eukaryota</taxon>
        <taxon>Metazoa</taxon>
        <taxon>Ecdysozoa</taxon>
        <taxon>Arthropoda</taxon>
        <taxon>Hexapoda</taxon>
        <taxon>Insecta</taxon>
        <taxon>Pterygota</taxon>
        <taxon>Neoptera</taxon>
        <taxon>Endopterygota</taxon>
        <taxon>Hymenoptera</taxon>
        <taxon>Apocrita</taxon>
        <taxon>Proctotrupomorpha</taxon>
        <taxon>Chalcidoidea</taxon>
        <taxon>Trichogrammatidae</taxon>
        <taxon>Trichogramma</taxon>
    </lineage>
</organism>
<dbReference type="AlphaFoldDB" id="A0ABD2VZZ5"/>
<name>A0ABD2VZZ5_9HYME</name>
<dbReference type="InterPro" id="IPR038948">
    <property type="entry name" value="POLR1D-like"/>
</dbReference>